<dbReference type="Pfam" id="PF00534">
    <property type="entry name" value="Glycos_transf_1"/>
    <property type="match status" value="1"/>
</dbReference>
<dbReference type="Gene3D" id="3.40.50.2000">
    <property type="entry name" value="Glycogen Phosphorylase B"/>
    <property type="match status" value="2"/>
</dbReference>
<comment type="caution">
    <text evidence="2">The sequence shown here is derived from an EMBL/GenBank/DDBJ whole genome shotgun (WGS) entry which is preliminary data.</text>
</comment>
<dbReference type="AlphaFoldDB" id="K0X9S4"/>
<evidence type="ECO:0000313" key="3">
    <source>
        <dbReference type="Proteomes" id="UP000006044"/>
    </source>
</evidence>
<sequence length="370" mass="43369">MKIIVINPILFTHEKGVIPHVTTIKETMIYDLCLAYHRAGHAVSLIAAADYAPERKETYDFEVVFLKSIGRKIFQPSVLPFLPGVWRYLQQRKGDVDMVLASETFSIPSLFASLIVPRKTVIWQELGAHNRKMKTWPSRIWYNIIARCFMRKAWIIPRSYVSQRFIRRYMPRVGDPIGHGVVVTLEKEMSNKKSQFLTVGRLFWEKNVISVIRKFDAFLSKYPRYRDYILYIAGDGVLREEYDRQIKEMGRERQIVLLGKLPHKELFRYYRDSKASLFDSLRELNMLAIMESVAMTTPVVTNRVPFDSEIVEKRKLGISKNDWNEDDIARMIERNDEYVENCREYASLITVDAVARRIIDSFEKASKYNS</sequence>
<dbReference type="EMBL" id="ADLE01000008">
    <property type="protein sequence ID" value="EJZ64509.1"/>
    <property type="molecule type" value="Genomic_DNA"/>
</dbReference>
<keyword evidence="3" id="KW-1185">Reference proteome</keyword>
<dbReference type="GeneID" id="77848290"/>
<dbReference type="HOGENOM" id="CLU_745372_0_0_10"/>
<dbReference type="STRING" id="742726.HMPREF9448_00986"/>
<dbReference type="InterPro" id="IPR001296">
    <property type="entry name" value="Glyco_trans_1"/>
</dbReference>
<dbReference type="Proteomes" id="UP000006044">
    <property type="component" value="Unassembled WGS sequence"/>
</dbReference>
<feature type="domain" description="Glycosyl transferase family 1" evidence="1">
    <location>
        <begin position="191"/>
        <end position="344"/>
    </location>
</feature>
<reference evidence="2 3" key="1">
    <citation type="submission" date="2012-08" db="EMBL/GenBank/DDBJ databases">
        <title>The Genome Sequence of Barnesiella intestinihominis YIT 11860.</title>
        <authorList>
            <consortium name="The Broad Institute Genome Sequencing Platform"/>
            <person name="Earl A."/>
            <person name="Ward D."/>
            <person name="Feldgarden M."/>
            <person name="Gevers D."/>
            <person name="Morotomi M."/>
            <person name="Walker B."/>
            <person name="Young S.K."/>
            <person name="Zeng Q."/>
            <person name="Gargeya S."/>
            <person name="Fitzgerald M."/>
            <person name="Haas B."/>
            <person name="Abouelleil A."/>
            <person name="Alvarado L."/>
            <person name="Arachchi H.M."/>
            <person name="Berlin A.M."/>
            <person name="Chapman S.B."/>
            <person name="Goldberg J."/>
            <person name="Griggs A."/>
            <person name="Gujja S."/>
            <person name="Hansen M."/>
            <person name="Howarth C."/>
            <person name="Imamovic A."/>
            <person name="Larimer J."/>
            <person name="McCowen C."/>
            <person name="Montmayeur A."/>
            <person name="Murphy C."/>
            <person name="Neiman D."/>
            <person name="Pearson M."/>
            <person name="Priest M."/>
            <person name="Roberts A."/>
            <person name="Saif S."/>
            <person name="Shea T."/>
            <person name="Sisk P."/>
            <person name="Sykes S."/>
            <person name="Wortman J."/>
            <person name="Nusbaum C."/>
            <person name="Birren B."/>
        </authorList>
    </citation>
    <scope>NUCLEOTIDE SEQUENCE [LARGE SCALE GENOMIC DNA]</scope>
    <source>
        <strain evidence="2 3">YIT 11860</strain>
    </source>
</reference>
<dbReference type="CDD" id="cd03801">
    <property type="entry name" value="GT4_PimA-like"/>
    <property type="match status" value="1"/>
</dbReference>
<dbReference type="eggNOG" id="COG0438">
    <property type="taxonomic scope" value="Bacteria"/>
</dbReference>
<dbReference type="InterPro" id="IPR050194">
    <property type="entry name" value="Glycosyltransferase_grp1"/>
</dbReference>
<gene>
    <name evidence="2" type="ORF">HMPREF9448_00986</name>
</gene>
<evidence type="ECO:0000313" key="2">
    <source>
        <dbReference type="EMBL" id="EJZ64509.1"/>
    </source>
</evidence>
<proteinExistence type="predicted"/>
<accession>K0X9S4</accession>
<dbReference type="PANTHER" id="PTHR45947">
    <property type="entry name" value="SULFOQUINOVOSYL TRANSFERASE SQD2"/>
    <property type="match status" value="1"/>
</dbReference>
<organism evidence="2 3">
    <name type="scientific">Barnesiella intestinihominis YIT 11860</name>
    <dbReference type="NCBI Taxonomy" id="742726"/>
    <lineage>
        <taxon>Bacteria</taxon>
        <taxon>Pseudomonadati</taxon>
        <taxon>Bacteroidota</taxon>
        <taxon>Bacteroidia</taxon>
        <taxon>Bacteroidales</taxon>
        <taxon>Barnesiellaceae</taxon>
        <taxon>Barnesiella</taxon>
    </lineage>
</organism>
<evidence type="ECO:0000259" key="1">
    <source>
        <dbReference type="Pfam" id="PF00534"/>
    </source>
</evidence>
<name>K0X9S4_9BACT</name>
<dbReference type="PANTHER" id="PTHR45947:SF3">
    <property type="entry name" value="SULFOQUINOVOSYL TRANSFERASE SQD2"/>
    <property type="match status" value="1"/>
</dbReference>
<dbReference type="RefSeq" id="WP_008861477.1">
    <property type="nucleotide sequence ID" value="NZ_JH815204.1"/>
</dbReference>
<dbReference type="GO" id="GO:0016757">
    <property type="term" value="F:glycosyltransferase activity"/>
    <property type="evidence" value="ECO:0007669"/>
    <property type="project" value="InterPro"/>
</dbReference>
<dbReference type="OrthoDB" id="9804196at2"/>
<protein>
    <recommendedName>
        <fullName evidence="1">Glycosyl transferase family 1 domain-containing protein</fullName>
    </recommendedName>
</protein>
<dbReference type="SUPFAM" id="SSF53756">
    <property type="entry name" value="UDP-Glycosyltransferase/glycogen phosphorylase"/>
    <property type="match status" value="1"/>
</dbReference>